<dbReference type="Gene3D" id="2.60.120.10">
    <property type="entry name" value="Jelly Rolls"/>
    <property type="match status" value="1"/>
</dbReference>
<dbReference type="InterPro" id="IPR000595">
    <property type="entry name" value="cNMP-bd_dom"/>
</dbReference>
<dbReference type="InterPro" id="IPR014710">
    <property type="entry name" value="RmlC-like_jellyroll"/>
</dbReference>
<sequence>MNEMIEVLNSISPLGKTEQEALAKICSRKSYKKNTVLLQLGEVSRKLYFIIKGLGRVYYIRDGNDVTDYFAMDMSFLGGLPSYFTGEPSHKAMELLEDSEVIEIYNYEFEKLCDKYHQIEKCGRKLAIIAFVECQAEIESIRFLSAKERYFEFEKKYPGIINRAPLKHIASYLGTTQVSLSRIRAGIQ</sequence>
<dbReference type="EMBL" id="DSUJ01000011">
    <property type="protein sequence ID" value="HFI92694.1"/>
    <property type="molecule type" value="Genomic_DNA"/>
</dbReference>
<gene>
    <name evidence="2" type="ORF">ENS31_14335</name>
</gene>
<dbReference type="PROSITE" id="PS50042">
    <property type="entry name" value="CNMP_BINDING_3"/>
    <property type="match status" value="1"/>
</dbReference>
<accession>A0A7V2ZMH2</accession>
<dbReference type="SUPFAM" id="SSF51206">
    <property type="entry name" value="cAMP-binding domain-like"/>
    <property type="match status" value="1"/>
</dbReference>
<protein>
    <submittedName>
        <fullName evidence="2">Crp/Fnr family transcriptional regulator</fullName>
    </submittedName>
</protein>
<dbReference type="CDD" id="cd00038">
    <property type="entry name" value="CAP_ED"/>
    <property type="match status" value="1"/>
</dbReference>
<feature type="domain" description="Cyclic nucleotide-binding" evidence="1">
    <location>
        <begin position="10"/>
        <end position="112"/>
    </location>
</feature>
<comment type="caution">
    <text evidence="2">The sequence shown here is derived from an EMBL/GenBank/DDBJ whole genome shotgun (WGS) entry which is preliminary data.</text>
</comment>
<dbReference type="AlphaFoldDB" id="A0A7V2ZMH2"/>
<reference evidence="2" key="1">
    <citation type="journal article" date="2020" name="mSystems">
        <title>Genome- and Community-Level Interaction Insights into Carbon Utilization and Element Cycling Functions of Hydrothermarchaeota in Hydrothermal Sediment.</title>
        <authorList>
            <person name="Zhou Z."/>
            <person name="Liu Y."/>
            <person name="Xu W."/>
            <person name="Pan J."/>
            <person name="Luo Z.H."/>
            <person name="Li M."/>
        </authorList>
    </citation>
    <scope>NUCLEOTIDE SEQUENCE [LARGE SCALE GENOMIC DNA]</scope>
    <source>
        <strain evidence="2">SpSt-479</strain>
    </source>
</reference>
<dbReference type="Pfam" id="PF00027">
    <property type="entry name" value="cNMP_binding"/>
    <property type="match status" value="1"/>
</dbReference>
<evidence type="ECO:0000313" key="2">
    <source>
        <dbReference type="EMBL" id="HFI92694.1"/>
    </source>
</evidence>
<name>A0A7V2ZMH2_9BACT</name>
<proteinExistence type="predicted"/>
<dbReference type="InterPro" id="IPR018490">
    <property type="entry name" value="cNMP-bd_dom_sf"/>
</dbReference>
<evidence type="ECO:0000259" key="1">
    <source>
        <dbReference type="PROSITE" id="PS50042"/>
    </source>
</evidence>
<organism evidence="2">
    <name type="scientific">Ignavibacterium album</name>
    <dbReference type="NCBI Taxonomy" id="591197"/>
    <lineage>
        <taxon>Bacteria</taxon>
        <taxon>Pseudomonadati</taxon>
        <taxon>Ignavibacteriota</taxon>
        <taxon>Ignavibacteria</taxon>
        <taxon>Ignavibacteriales</taxon>
        <taxon>Ignavibacteriaceae</taxon>
        <taxon>Ignavibacterium</taxon>
    </lineage>
</organism>